<gene>
    <name evidence="3" type="ORF">DI536_26910</name>
</gene>
<feature type="domain" description="PKD" evidence="1">
    <location>
        <begin position="606"/>
        <end position="682"/>
    </location>
</feature>
<evidence type="ECO:0000313" key="4">
    <source>
        <dbReference type="Proteomes" id="UP000249061"/>
    </source>
</evidence>
<dbReference type="AlphaFoldDB" id="A0A2W5SWL6"/>
<dbReference type="CDD" id="cd00146">
    <property type="entry name" value="PKD"/>
    <property type="match status" value="1"/>
</dbReference>
<dbReference type="InterPro" id="IPR013783">
    <property type="entry name" value="Ig-like_fold"/>
</dbReference>
<dbReference type="PROSITE" id="PS50093">
    <property type="entry name" value="PKD"/>
    <property type="match status" value="1"/>
</dbReference>
<comment type="caution">
    <text evidence="3">The sequence shown here is derived from an EMBL/GenBank/DDBJ whole genome shotgun (WGS) entry which is preliminary data.</text>
</comment>
<evidence type="ECO:0008006" key="5">
    <source>
        <dbReference type="Google" id="ProtNLM"/>
    </source>
</evidence>
<reference evidence="3 4" key="1">
    <citation type="submission" date="2017-08" db="EMBL/GenBank/DDBJ databases">
        <title>Infants hospitalized years apart are colonized by the same room-sourced microbial strains.</title>
        <authorList>
            <person name="Brooks B."/>
            <person name="Olm M.R."/>
            <person name="Firek B.A."/>
            <person name="Baker R."/>
            <person name="Thomas B.C."/>
            <person name="Morowitz M.J."/>
            <person name="Banfield J.F."/>
        </authorList>
    </citation>
    <scope>NUCLEOTIDE SEQUENCE [LARGE SCALE GENOMIC DNA]</scope>
    <source>
        <strain evidence="3">S2_003_000_R2_14</strain>
    </source>
</reference>
<organism evidence="3 4">
    <name type="scientific">Archangium gephyra</name>
    <dbReference type="NCBI Taxonomy" id="48"/>
    <lineage>
        <taxon>Bacteria</taxon>
        <taxon>Pseudomonadati</taxon>
        <taxon>Myxococcota</taxon>
        <taxon>Myxococcia</taxon>
        <taxon>Myxococcales</taxon>
        <taxon>Cystobacterineae</taxon>
        <taxon>Archangiaceae</taxon>
        <taxon>Archangium</taxon>
    </lineage>
</organism>
<dbReference type="GO" id="GO:0016020">
    <property type="term" value="C:membrane"/>
    <property type="evidence" value="ECO:0007669"/>
    <property type="project" value="InterPro"/>
</dbReference>
<name>A0A2W5SWL6_9BACT</name>
<dbReference type="InterPro" id="IPR035986">
    <property type="entry name" value="PKD_dom_sf"/>
</dbReference>
<dbReference type="SUPFAM" id="SSF49299">
    <property type="entry name" value="PKD domain"/>
    <property type="match status" value="1"/>
</dbReference>
<dbReference type="InterPro" id="IPR000601">
    <property type="entry name" value="PKD_dom"/>
</dbReference>
<protein>
    <recommendedName>
        <fullName evidence="5">PKD domain-containing protein</fullName>
    </recommendedName>
</protein>
<dbReference type="GO" id="GO:0007156">
    <property type="term" value="P:homophilic cell adhesion via plasma membrane adhesion molecules"/>
    <property type="evidence" value="ECO:0007669"/>
    <property type="project" value="InterPro"/>
</dbReference>
<dbReference type="Pfam" id="PF00801">
    <property type="entry name" value="PKD"/>
    <property type="match status" value="1"/>
</dbReference>
<dbReference type="PROSITE" id="PS50268">
    <property type="entry name" value="CADHERIN_2"/>
    <property type="match status" value="1"/>
</dbReference>
<evidence type="ECO:0000259" key="1">
    <source>
        <dbReference type="PROSITE" id="PS50093"/>
    </source>
</evidence>
<dbReference type="SMART" id="SM00089">
    <property type="entry name" value="PKD"/>
    <property type="match status" value="1"/>
</dbReference>
<feature type="domain" description="Cadherin" evidence="2">
    <location>
        <begin position="513"/>
        <end position="604"/>
    </location>
</feature>
<evidence type="ECO:0000259" key="2">
    <source>
        <dbReference type="PROSITE" id="PS50268"/>
    </source>
</evidence>
<dbReference type="InterPro" id="IPR022409">
    <property type="entry name" value="PKD/Chitinase_dom"/>
</dbReference>
<proteinExistence type="predicted"/>
<dbReference type="Proteomes" id="UP000249061">
    <property type="component" value="Unassembled WGS sequence"/>
</dbReference>
<dbReference type="EMBL" id="QFQP01000029">
    <property type="protein sequence ID" value="PZR07739.1"/>
    <property type="molecule type" value="Genomic_DNA"/>
</dbReference>
<dbReference type="InterPro" id="IPR002126">
    <property type="entry name" value="Cadherin-like_dom"/>
</dbReference>
<evidence type="ECO:0000313" key="3">
    <source>
        <dbReference type="EMBL" id="PZR07739.1"/>
    </source>
</evidence>
<dbReference type="Gene3D" id="2.60.40.10">
    <property type="entry name" value="Immunoglobulins"/>
    <property type="match status" value="1"/>
</dbReference>
<sequence length="733" mass="73112">MGRIGGNINVAGAVVSGNAVRLGAIYVHSGCEVRARTLELTGPIQTVVPNGAGVLKLAPIDDGAEMQLGGTGSAPLHLSAAELTHLFGNSIRWGAVELGRAGGGDVNVLGNLTLDSALTFRGAVVRTTAGAITFTTARALVFEVTNHVELGPVTRASSVDILADGDGETSTQTVALTTATLTVGGDANLRFTHAANAIGTLSAQLQGAGALELSQPGALNVASASSQSGNVTLASGGGISATGVSAPTISITASALTVTSVQAAVGLSLVVDQLNIQQAGIGSGIGNTAQVTLQPRTAGRAIALGGTPNASQLVLSSSTLAAFFPSLAGLTLETTGPLSVNGAVTLPAATTLVGSSIAVSSDVTSTRPLTLRGATTLGAVNVALTTPMLTIDGQLDLGNRTLNVVGQLAFAPSSTLTSSVDSASSSGRIALTGSVDLTNVTLGLTGTFNPPVGSRVPLIINDGTDAVVGTFAGLAELADANFNGTRVTYVDDGNDVSLIKFSAPTGISLTGNSVLEFKPVGTRIGVLATDGSEGEARTFAFVSGAGDTHNASFSISGNELLTAVEFDFEAGAQKSLRVSSTDALGRSVEQALSVSILDNLAPVFTASPQISALPTAPVTGESVQFTAPTAAPEGDVVNVSWDYGDGTIDATGVHTFTTAGSFTVKAIASDPYDSTTTELVLVVTAPTPDAVTLEAADGEHPLAKLPGCGCSSADAFSVLGLGLLALLRRRSRA</sequence>
<accession>A0A2W5SWL6</accession>
<dbReference type="GO" id="GO:0005509">
    <property type="term" value="F:calcium ion binding"/>
    <property type="evidence" value="ECO:0007669"/>
    <property type="project" value="InterPro"/>
</dbReference>